<dbReference type="Proteomes" id="UP000015530">
    <property type="component" value="Unassembled WGS sequence"/>
</dbReference>
<keyword evidence="2" id="KW-0812">Transmembrane</keyword>
<protein>
    <submittedName>
        <fullName evidence="3">Uncharacterized protein</fullName>
    </submittedName>
</protein>
<dbReference type="AlphaFoldDB" id="T0M3A3"/>
<keyword evidence="2" id="KW-1133">Transmembrane helix</keyword>
<organism evidence="3 4">
    <name type="scientific">Colletotrichum gloeosporioides (strain Cg-14)</name>
    <name type="common">Anthracnose fungus</name>
    <name type="synonym">Glomerella cingulata</name>
    <dbReference type="NCBI Taxonomy" id="1237896"/>
    <lineage>
        <taxon>Eukaryota</taxon>
        <taxon>Fungi</taxon>
        <taxon>Dikarya</taxon>
        <taxon>Ascomycota</taxon>
        <taxon>Pezizomycotina</taxon>
        <taxon>Sordariomycetes</taxon>
        <taxon>Hypocreomycetidae</taxon>
        <taxon>Glomerellales</taxon>
        <taxon>Glomerellaceae</taxon>
        <taxon>Colletotrichum</taxon>
        <taxon>Colletotrichum gloeosporioides species complex</taxon>
    </lineage>
</organism>
<gene>
    <name evidence="3" type="ORF">CGLO_01782</name>
</gene>
<name>T0M3A3_COLGC</name>
<dbReference type="OrthoDB" id="4847499at2759"/>
<feature type="transmembrane region" description="Helical" evidence="2">
    <location>
        <begin position="32"/>
        <end position="53"/>
    </location>
</feature>
<feature type="region of interest" description="Disordered" evidence="1">
    <location>
        <begin position="113"/>
        <end position="140"/>
    </location>
</feature>
<reference evidence="4" key="1">
    <citation type="journal article" date="2013" name="Mol. Plant Microbe Interact.">
        <title>Global aspects of pacC regulation of pathogenicity genes in Colletotrichum gloeosporioides as revealed by transcriptome analysis.</title>
        <authorList>
            <person name="Alkan N."/>
            <person name="Meng X."/>
            <person name="Friedlander G."/>
            <person name="Reuveni E."/>
            <person name="Sukno S."/>
            <person name="Sherman A."/>
            <person name="Thon M."/>
            <person name="Fluhr R."/>
            <person name="Prusky D."/>
        </authorList>
    </citation>
    <scope>NUCLEOTIDE SEQUENCE [LARGE SCALE GENOMIC DNA]</scope>
    <source>
        <strain evidence="4">Cg-14</strain>
    </source>
</reference>
<feature type="compositionally biased region" description="Basic and acidic residues" evidence="1">
    <location>
        <begin position="113"/>
        <end position="133"/>
    </location>
</feature>
<evidence type="ECO:0000313" key="4">
    <source>
        <dbReference type="Proteomes" id="UP000015530"/>
    </source>
</evidence>
<evidence type="ECO:0000313" key="3">
    <source>
        <dbReference type="EMBL" id="EQB58026.1"/>
    </source>
</evidence>
<feature type="transmembrane region" description="Helical" evidence="2">
    <location>
        <begin position="86"/>
        <end position="107"/>
    </location>
</feature>
<dbReference type="EMBL" id="AMYD01000375">
    <property type="protein sequence ID" value="EQB58026.1"/>
    <property type="molecule type" value="Genomic_DNA"/>
</dbReference>
<evidence type="ECO:0000256" key="1">
    <source>
        <dbReference type="SAM" id="MobiDB-lite"/>
    </source>
</evidence>
<comment type="caution">
    <text evidence="3">The sequence shown here is derived from an EMBL/GenBank/DDBJ whole genome shotgun (WGS) entry which is preliminary data.</text>
</comment>
<dbReference type="HOGENOM" id="CLU_1835009_0_0_1"/>
<keyword evidence="2" id="KW-0472">Membrane</keyword>
<evidence type="ECO:0000256" key="2">
    <source>
        <dbReference type="SAM" id="Phobius"/>
    </source>
</evidence>
<sequence length="140" mass="15562">MSADGVTFQLKLIIAVITATFATQERRHAWASPASLVFLLLWIFIATGLVFYYKAFLLRRAIPGVVAVVVPTLAWALLVYNEDFDIGRSLCFLPAFIEFGLVSLVVSQKDELSKFSRDEDRVSSKMGHSEPHVSVEAPNT</sequence>
<accession>T0M3A3</accession>
<proteinExistence type="predicted"/>
<feature type="transmembrane region" description="Helical" evidence="2">
    <location>
        <begin position="60"/>
        <end position="80"/>
    </location>
</feature>